<gene>
    <name evidence="3" type="ORF">DdX_19749</name>
</gene>
<evidence type="ECO:0000313" key="4">
    <source>
        <dbReference type="Proteomes" id="UP001201812"/>
    </source>
</evidence>
<accession>A0AAD4QWV6</accession>
<comment type="subcellular location">
    <subcellularLocation>
        <location evidence="1">Nucleus</location>
    </subcellularLocation>
</comment>
<dbReference type="GO" id="GO:0005634">
    <property type="term" value="C:nucleus"/>
    <property type="evidence" value="ECO:0007669"/>
    <property type="project" value="UniProtKB-SubCell"/>
</dbReference>
<dbReference type="Proteomes" id="UP001201812">
    <property type="component" value="Unassembled WGS sequence"/>
</dbReference>
<evidence type="ECO:0000313" key="3">
    <source>
        <dbReference type="EMBL" id="KAI1695148.1"/>
    </source>
</evidence>
<dbReference type="InterPro" id="IPR009057">
    <property type="entry name" value="Homeodomain-like_sf"/>
</dbReference>
<sequence>MGRGTQLTDLEKGAIQAFKSQGLSNRSIASQIGRSANVIDNYVKDSDAYGLKKSSGRPQKLTPRIKRRLEFAASNSQIGSRPLRTALAPHCSHVTVWKALKSSPRLQRQLMKKKPRLTGQHVPTRYRWARDHVHWRQEWRQAARLLAAPPGFRIFVYLMRPIGRGVGRGGFTSDLKCSTVNSK</sequence>
<dbReference type="AlphaFoldDB" id="A0AAD4QWV6"/>
<dbReference type="Pfam" id="PF11427">
    <property type="entry name" value="HTH_Tnp_Tc3_1"/>
    <property type="match status" value="1"/>
</dbReference>
<comment type="caution">
    <text evidence="3">The sequence shown here is derived from an EMBL/GenBank/DDBJ whole genome shotgun (WGS) entry which is preliminary data.</text>
</comment>
<dbReference type="SUPFAM" id="SSF46689">
    <property type="entry name" value="Homeodomain-like"/>
    <property type="match status" value="1"/>
</dbReference>
<protein>
    <submittedName>
        <fullName evidence="3">Helix-turn-helix domain-containing protein</fullName>
    </submittedName>
</protein>
<reference evidence="3" key="1">
    <citation type="submission" date="2022-01" db="EMBL/GenBank/DDBJ databases">
        <title>Genome Sequence Resource for Two Populations of Ditylenchus destructor, the Migratory Endoparasitic Phytonematode.</title>
        <authorList>
            <person name="Zhang H."/>
            <person name="Lin R."/>
            <person name="Xie B."/>
        </authorList>
    </citation>
    <scope>NUCLEOTIDE SEQUENCE</scope>
    <source>
        <strain evidence="3">BazhouSP</strain>
    </source>
</reference>
<name>A0AAD4QWV6_9BILA</name>
<dbReference type="EMBL" id="JAKKPZ010000437">
    <property type="protein sequence ID" value="KAI1695148.1"/>
    <property type="molecule type" value="Genomic_DNA"/>
</dbReference>
<dbReference type="InterPro" id="IPR025898">
    <property type="entry name" value="Tc3_transposase_DNA-bd_dom"/>
</dbReference>
<proteinExistence type="predicted"/>
<dbReference type="GO" id="GO:0003677">
    <property type="term" value="F:DNA binding"/>
    <property type="evidence" value="ECO:0007669"/>
    <property type="project" value="InterPro"/>
</dbReference>
<dbReference type="Gene3D" id="1.10.10.60">
    <property type="entry name" value="Homeodomain-like"/>
    <property type="match status" value="1"/>
</dbReference>
<evidence type="ECO:0000256" key="1">
    <source>
        <dbReference type="ARBA" id="ARBA00004123"/>
    </source>
</evidence>
<keyword evidence="4" id="KW-1185">Reference proteome</keyword>
<evidence type="ECO:0000259" key="2">
    <source>
        <dbReference type="Pfam" id="PF11427"/>
    </source>
</evidence>
<organism evidence="3 4">
    <name type="scientific">Ditylenchus destructor</name>
    <dbReference type="NCBI Taxonomy" id="166010"/>
    <lineage>
        <taxon>Eukaryota</taxon>
        <taxon>Metazoa</taxon>
        <taxon>Ecdysozoa</taxon>
        <taxon>Nematoda</taxon>
        <taxon>Chromadorea</taxon>
        <taxon>Rhabditida</taxon>
        <taxon>Tylenchina</taxon>
        <taxon>Tylenchomorpha</taxon>
        <taxon>Sphaerularioidea</taxon>
        <taxon>Anguinidae</taxon>
        <taxon>Anguininae</taxon>
        <taxon>Ditylenchus</taxon>
    </lineage>
</organism>
<feature type="domain" description="Tc3 transposase DNA binding" evidence="2">
    <location>
        <begin position="3"/>
        <end position="50"/>
    </location>
</feature>